<gene>
    <name evidence="2" type="ORF">HPB51_022121</name>
</gene>
<evidence type="ECO:0000313" key="2">
    <source>
        <dbReference type="EMBL" id="KAH8031923.1"/>
    </source>
</evidence>
<keyword evidence="3" id="KW-1185">Reference proteome</keyword>
<reference evidence="2" key="1">
    <citation type="journal article" date="2020" name="Cell">
        <title>Large-Scale Comparative Analyses of Tick Genomes Elucidate Their Genetic Diversity and Vector Capacities.</title>
        <authorList>
            <consortium name="Tick Genome and Microbiome Consortium (TIGMIC)"/>
            <person name="Jia N."/>
            <person name="Wang J."/>
            <person name="Shi W."/>
            <person name="Du L."/>
            <person name="Sun Y."/>
            <person name="Zhan W."/>
            <person name="Jiang J.F."/>
            <person name="Wang Q."/>
            <person name="Zhang B."/>
            <person name="Ji P."/>
            <person name="Bell-Sakyi L."/>
            <person name="Cui X.M."/>
            <person name="Yuan T.T."/>
            <person name="Jiang B.G."/>
            <person name="Yang W.F."/>
            <person name="Lam T.T."/>
            <person name="Chang Q.C."/>
            <person name="Ding S.J."/>
            <person name="Wang X.J."/>
            <person name="Zhu J.G."/>
            <person name="Ruan X.D."/>
            <person name="Zhao L."/>
            <person name="Wei J.T."/>
            <person name="Ye R.Z."/>
            <person name="Que T.C."/>
            <person name="Du C.H."/>
            <person name="Zhou Y.H."/>
            <person name="Cheng J.X."/>
            <person name="Dai P.F."/>
            <person name="Guo W.B."/>
            <person name="Han X.H."/>
            <person name="Huang E.J."/>
            <person name="Li L.F."/>
            <person name="Wei W."/>
            <person name="Gao Y.C."/>
            <person name="Liu J.Z."/>
            <person name="Shao H.Z."/>
            <person name="Wang X."/>
            <person name="Wang C.C."/>
            <person name="Yang T.C."/>
            <person name="Huo Q.B."/>
            <person name="Li W."/>
            <person name="Chen H.Y."/>
            <person name="Chen S.E."/>
            <person name="Zhou L.G."/>
            <person name="Ni X.B."/>
            <person name="Tian J.H."/>
            <person name="Sheng Y."/>
            <person name="Liu T."/>
            <person name="Pan Y.S."/>
            <person name="Xia L.Y."/>
            <person name="Li J."/>
            <person name="Zhao F."/>
            <person name="Cao W.C."/>
        </authorList>
    </citation>
    <scope>NUCLEOTIDE SEQUENCE</scope>
    <source>
        <strain evidence="2">Rmic-2018</strain>
    </source>
</reference>
<dbReference type="AlphaFoldDB" id="A0A9J6EBN0"/>
<organism evidence="2 3">
    <name type="scientific">Rhipicephalus microplus</name>
    <name type="common">Cattle tick</name>
    <name type="synonym">Boophilus microplus</name>
    <dbReference type="NCBI Taxonomy" id="6941"/>
    <lineage>
        <taxon>Eukaryota</taxon>
        <taxon>Metazoa</taxon>
        <taxon>Ecdysozoa</taxon>
        <taxon>Arthropoda</taxon>
        <taxon>Chelicerata</taxon>
        <taxon>Arachnida</taxon>
        <taxon>Acari</taxon>
        <taxon>Parasitiformes</taxon>
        <taxon>Ixodida</taxon>
        <taxon>Ixodoidea</taxon>
        <taxon>Ixodidae</taxon>
        <taxon>Rhipicephalinae</taxon>
        <taxon>Rhipicephalus</taxon>
        <taxon>Boophilus</taxon>
    </lineage>
</organism>
<proteinExistence type="predicted"/>
<keyword evidence="1" id="KW-0732">Signal</keyword>
<protein>
    <recommendedName>
        <fullName evidence="4">Secreted protein</fullName>
    </recommendedName>
</protein>
<reference evidence="2" key="2">
    <citation type="submission" date="2021-09" db="EMBL/GenBank/DDBJ databases">
        <authorList>
            <person name="Jia N."/>
            <person name="Wang J."/>
            <person name="Shi W."/>
            <person name="Du L."/>
            <person name="Sun Y."/>
            <person name="Zhan W."/>
            <person name="Jiang J."/>
            <person name="Wang Q."/>
            <person name="Zhang B."/>
            <person name="Ji P."/>
            <person name="Sakyi L.B."/>
            <person name="Cui X."/>
            <person name="Yuan T."/>
            <person name="Jiang B."/>
            <person name="Yang W."/>
            <person name="Lam T.T.-Y."/>
            <person name="Chang Q."/>
            <person name="Ding S."/>
            <person name="Wang X."/>
            <person name="Zhu J."/>
            <person name="Ruan X."/>
            <person name="Zhao L."/>
            <person name="Wei J."/>
            <person name="Que T."/>
            <person name="Du C."/>
            <person name="Cheng J."/>
            <person name="Dai P."/>
            <person name="Han X."/>
            <person name="Huang E."/>
            <person name="Gao Y."/>
            <person name="Liu J."/>
            <person name="Shao H."/>
            <person name="Ye R."/>
            <person name="Li L."/>
            <person name="Wei W."/>
            <person name="Wang X."/>
            <person name="Wang C."/>
            <person name="Huo Q."/>
            <person name="Li W."/>
            <person name="Guo W."/>
            <person name="Chen H."/>
            <person name="Chen S."/>
            <person name="Zhou L."/>
            <person name="Zhou L."/>
            <person name="Ni X."/>
            <person name="Tian J."/>
            <person name="Zhou Y."/>
            <person name="Sheng Y."/>
            <person name="Liu T."/>
            <person name="Pan Y."/>
            <person name="Xia L."/>
            <person name="Li J."/>
            <person name="Zhao F."/>
            <person name="Cao W."/>
        </authorList>
    </citation>
    <scope>NUCLEOTIDE SEQUENCE</scope>
    <source>
        <strain evidence="2">Rmic-2018</strain>
        <tissue evidence="2">Larvae</tissue>
    </source>
</reference>
<sequence length="146" mass="16298">MTATTSFGRLYVALDVLALFVLLLLPQSLASSIDQMELDFANKHCKKIDLPHIYPGAESPQQMQTEANEDCSSRRLQPGHAFVHWHAVANVTSFYYLCDYDTGVKVDCANGKRLDGSRDVVCQVLFEGSVDPYEFKGKCQCTCKKP</sequence>
<feature type="signal peptide" evidence="1">
    <location>
        <begin position="1"/>
        <end position="30"/>
    </location>
</feature>
<dbReference type="EMBL" id="JABSTU010000005">
    <property type="protein sequence ID" value="KAH8031923.1"/>
    <property type="molecule type" value="Genomic_DNA"/>
</dbReference>
<evidence type="ECO:0000313" key="3">
    <source>
        <dbReference type="Proteomes" id="UP000821866"/>
    </source>
</evidence>
<feature type="chain" id="PRO_5039940886" description="Secreted protein" evidence="1">
    <location>
        <begin position="31"/>
        <end position="146"/>
    </location>
</feature>
<accession>A0A9J6EBN0</accession>
<comment type="caution">
    <text evidence="2">The sequence shown here is derived from an EMBL/GenBank/DDBJ whole genome shotgun (WGS) entry which is preliminary data.</text>
</comment>
<dbReference type="Proteomes" id="UP000821866">
    <property type="component" value="Chromosome 3"/>
</dbReference>
<evidence type="ECO:0000256" key="1">
    <source>
        <dbReference type="SAM" id="SignalP"/>
    </source>
</evidence>
<name>A0A9J6EBN0_RHIMP</name>
<evidence type="ECO:0008006" key="4">
    <source>
        <dbReference type="Google" id="ProtNLM"/>
    </source>
</evidence>